<protein>
    <submittedName>
        <fullName evidence="10">Uncharacterized protein</fullName>
    </submittedName>
</protein>
<evidence type="ECO:0000256" key="7">
    <source>
        <dbReference type="ARBA" id="ARBA00023065"/>
    </source>
</evidence>
<keyword evidence="3" id="KW-0813">Transport</keyword>
<organism evidence="10 11">
    <name type="scientific">Aspergillus pseudotamarii</name>
    <dbReference type="NCBI Taxonomy" id="132259"/>
    <lineage>
        <taxon>Eukaryota</taxon>
        <taxon>Fungi</taxon>
        <taxon>Dikarya</taxon>
        <taxon>Ascomycota</taxon>
        <taxon>Pezizomycotina</taxon>
        <taxon>Eurotiomycetes</taxon>
        <taxon>Eurotiomycetidae</taxon>
        <taxon>Eurotiales</taxon>
        <taxon>Aspergillaceae</taxon>
        <taxon>Aspergillus</taxon>
        <taxon>Aspergillus subgen. Circumdati</taxon>
    </lineage>
</organism>
<dbReference type="Proteomes" id="UP000325672">
    <property type="component" value="Unassembled WGS sequence"/>
</dbReference>
<reference evidence="10 11" key="1">
    <citation type="submission" date="2019-04" db="EMBL/GenBank/DDBJ databases">
        <title>Friends and foes A comparative genomics study of 23 Aspergillus species from section Flavi.</title>
        <authorList>
            <consortium name="DOE Joint Genome Institute"/>
            <person name="Kjaerbolling I."/>
            <person name="Vesth T."/>
            <person name="Frisvad J.C."/>
            <person name="Nybo J.L."/>
            <person name="Theobald S."/>
            <person name="Kildgaard S."/>
            <person name="Isbrandt T."/>
            <person name="Kuo A."/>
            <person name="Sato A."/>
            <person name="Lyhne E.K."/>
            <person name="Kogle M.E."/>
            <person name="Wiebenga A."/>
            <person name="Kun R.S."/>
            <person name="Lubbers R.J."/>
            <person name="Makela M.R."/>
            <person name="Barry K."/>
            <person name="Chovatia M."/>
            <person name="Clum A."/>
            <person name="Daum C."/>
            <person name="Haridas S."/>
            <person name="He G."/>
            <person name="LaButti K."/>
            <person name="Lipzen A."/>
            <person name="Mondo S."/>
            <person name="Riley R."/>
            <person name="Salamov A."/>
            <person name="Simmons B.A."/>
            <person name="Magnuson J.K."/>
            <person name="Henrissat B."/>
            <person name="Mortensen U.H."/>
            <person name="Larsen T.O."/>
            <person name="Devries R.P."/>
            <person name="Grigoriev I.V."/>
            <person name="Machida M."/>
            <person name="Baker S.E."/>
            <person name="Andersen M.R."/>
        </authorList>
    </citation>
    <scope>NUCLEOTIDE SEQUENCE [LARGE SCALE GENOMIC DNA]</scope>
    <source>
        <strain evidence="10 11">CBS 117625</strain>
    </source>
</reference>
<comment type="similarity">
    <text evidence="2">Belongs to the V-ATPase e1/e2 subunit family.</text>
</comment>
<proteinExistence type="inferred from homology"/>
<evidence type="ECO:0000313" key="11">
    <source>
        <dbReference type="Proteomes" id="UP000325672"/>
    </source>
</evidence>
<gene>
    <name evidence="10" type="ORF">BDV38DRAFT_262707</name>
</gene>
<evidence type="ECO:0000256" key="9">
    <source>
        <dbReference type="SAM" id="Phobius"/>
    </source>
</evidence>
<dbReference type="Pfam" id="PF05493">
    <property type="entry name" value="ATP_synt_H"/>
    <property type="match status" value="1"/>
</dbReference>
<keyword evidence="8 9" id="KW-0472">Membrane</keyword>
<evidence type="ECO:0000256" key="2">
    <source>
        <dbReference type="ARBA" id="ARBA00008328"/>
    </source>
</evidence>
<dbReference type="RefSeq" id="XP_031908040.1">
    <property type="nucleotide sequence ID" value="XM_032056127.1"/>
</dbReference>
<dbReference type="GO" id="GO:0033179">
    <property type="term" value="C:proton-transporting V-type ATPase, V0 domain"/>
    <property type="evidence" value="ECO:0007669"/>
    <property type="project" value="InterPro"/>
</dbReference>
<keyword evidence="5" id="KW-0375">Hydrogen ion transport</keyword>
<evidence type="ECO:0000256" key="1">
    <source>
        <dbReference type="ARBA" id="ARBA00004141"/>
    </source>
</evidence>
<feature type="transmembrane region" description="Helical" evidence="9">
    <location>
        <begin position="37"/>
        <end position="67"/>
    </location>
</feature>
<keyword evidence="4 9" id="KW-0812">Transmembrane</keyword>
<feature type="transmembrane region" description="Helical" evidence="9">
    <location>
        <begin position="6"/>
        <end position="25"/>
    </location>
</feature>
<name>A0A5N6SDG2_ASPPS</name>
<keyword evidence="7" id="KW-0406">Ion transport</keyword>
<sequence length="73" mass="8228">MANGWSLIIGLIVIAVASVVVWIFSPKGENQTLWRSTLILSFVSCYLMWGMFISPFLFLFPLCWLWVLGGVMG</sequence>
<keyword evidence="11" id="KW-1185">Reference proteome</keyword>
<dbReference type="InterPro" id="IPR008389">
    <property type="entry name" value="ATPase_V0-cplx_e1/e2_su"/>
</dbReference>
<evidence type="ECO:0000256" key="6">
    <source>
        <dbReference type="ARBA" id="ARBA00022989"/>
    </source>
</evidence>
<evidence type="ECO:0000256" key="3">
    <source>
        <dbReference type="ARBA" id="ARBA00022448"/>
    </source>
</evidence>
<dbReference type="EMBL" id="ML743644">
    <property type="protein sequence ID" value="KAE8131977.1"/>
    <property type="molecule type" value="Genomic_DNA"/>
</dbReference>
<evidence type="ECO:0000313" key="10">
    <source>
        <dbReference type="EMBL" id="KAE8131977.1"/>
    </source>
</evidence>
<comment type="subcellular location">
    <subcellularLocation>
        <location evidence="1">Membrane</location>
        <topology evidence="1">Multi-pass membrane protein</topology>
    </subcellularLocation>
</comment>
<dbReference type="GO" id="GO:0046961">
    <property type="term" value="F:proton-transporting ATPase activity, rotational mechanism"/>
    <property type="evidence" value="ECO:0007669"/>
    <property type="project" value="InterPro"/>
</dbReference>
<keyword evidence="6 9" id="KW-1133">Transmembrane helix</keyword>
<accession>A0A5N6SDG2</accession>
<evidence type="ECO:0000256" key="4">
    <source>
        <dbReference type="ARBA" id="ARBA00022692"/>
    </source>
</evidence>
<dbReference type="AlphaFoldDB" id="A0A5N6SDG2"/>
<evidence type="ECO:0000256" key="5">
    <source>
        <dbReference type="ARBA" id="ARBA00022781"/>
    </source>
</evidence>
<dbReference type="GeneID" id="43640337"/>
<evidence type="ECO:0000256" key="8">
    <source>
        <dbReference type="ARBA" id="ARBA00023136"/>
    </source>
</evidence>